<gene>
    <name evidence="2" type="ORF">MICPUN_99418</name>
</gene>
<dbReference type="eggNOG" id="ENOG502SC25">
    <property type="taxonomic scope" value="Eukaryota"/>
</dbReference>
<evidence type="ECO:0000256" key="1">
    <source>
        <dbReference type="SAM" id="MobiDB-lite"/>
    </source>
</evidence>
<evidence type="ECO:0000313" key="3">
    <source>
        <dbReference type="Proteomes" id="UP000002009"/>
    </source>
</evidence>
<name>C1E1G9_MICCC</name>
<dbReference type="OrthoDB" id="46661at2759"/>
<accession>C1E1G9</accession>
<dbReference type="EMBL" id="CP001324">
    <property type="protein sequence ID" value="ACO61739.1"/>
    <property type="molecule type" value="Genomic_DNA"/>
</dbReference>
<dbReference type="SUPFAM" id="SSF54637">
    <property type="entry name" value="Thioesterase/thiol ester dehydrase-isomerase"/>
    <property type="match status" value="2"/>
</dbReference>
<reference evidence="2 3" key="1">
    <citation type="journal article" date="2009" name="Science">
        <title>Green evolution and dynamic adaptations revealed by genomes of the marine picoeukaryotes Micromonas.</title>
        <authorList>
            <person name="Worden A.Z."/>
            <person name="Lee J.H."/>
            <person name="Mock T."/>
            <person name="Rouze P."/>
            <person name="Simmons M.P."/>
            <person name="Aerts A.L."/>
            <person name="Allen A.E."/>
            <person name="Cuvelier M.L."/>
            <person name="Derelle E."/>
            <person name="Everett M.V."/>
            <person name="Foulon E."/>
            <person name="Grimwood J."/>
            <person name="Gundlach H."/>
            <person name="Henrissat B."/>
            <person name="Napoli C."/>
            <person name="McDonald S.M."/>
            <person name="Parker M.S."/>
            <person name="Rombauts S."/>
            <person name="Salamov A."/>
            <person name="Von Dassow P."/>
            <person name="Badger J.H."/>
            <person name="Coutinho P.M."/>
            <person name="Demir E."/>
            <person name="Dubchak I."/>
            <person name="Gentemann C."/>
            <person name="Eikrem W."/>
            <person name="Gready J.E."/>
            <person name="John U."/>
            <person name="Lanier W."/>
            <person name="Lindquist E.A."/>
            <person name="Lucas S."/>
            <person name="Mayer K.F."/>
            <person name="Moreau H."/>
            <person name="Not F."/>
            <person name="Otillar R."/>
            <person name="Panaud O."/>
            <person name="Pangilinan J."/>
            <person name="Paulsen I."/>
            <person name="Piegu B."/>
            <person name="Poliakov A."/>
            <person name="Robbens S."/>
            <person name="Schmutz J."/>
            <person name="Toulza E."/>
            <person name="Wyss T."/>
            <person name="Zelensky A."/>
            <person name="Zhou K."/>
            <person name="Armbrust E.V."/>
            <person name="Bhattacharya D."/>
            <person name="Goodenough U.W."/>
            <person name="Van de Peer Y."/>
            <person name="Grigoriev I.V."/>
        </authorList>
    </citation>
    <scope>NUCLEOTIDE SEQUENCE [LARGE SCALE GENOMIC DNA]</scope>
    <source>
        <strain evidence="3">RCC299 / NOUM17</strain>
    </source>
</reference>
<dbReference type="InParanoid" id="C1E1G9"/>
<protein>
    <submittedName>
        <fullName evidence="2">Uncharacterized protein</fullName>
    </submittedName>
</protein>
<dbReference type="GeneID" id="8242097"/>
<sequence length="412" mass="43320">MSIASGVASVPVGVPHATPRRGGPRNATAKPHIPRRPRLDAPSAWAETSPSAPSSASSATASDARDDLPVRVYIEHTDAYQVVYHSNYFKFLWRAREAYVFGGGLASALRHRTGAPFDPTAAGWDHLDVVAIDDCVFARSAVLGDDLLVRTSLRGIGETTLAMRQEVVFADGGELAFAATAVVAPASATGATTIPREIRGWRAGDEDGIDGVDVGTGYEDPAWLARASASASVEDAGDCSEDDEEANEDPEARVSSIATKTRVTLFESELSLGRARGASDADVLRWFERDRTEAIGGSSALSALKENDGVAVVVSSMDGFRCRPGNVVGSAGIGAGGASGGRNVRPAVASARSTIEMRRRNIQVAFIQRLFDEAGACVARAEVVCTCVTRDGGKPTRCPAALAEKFEAMRRG</sequence>
<dbReference type="InterPro" id="IPR029069">
    <property type="entry name" value="HotDog_dom_sf"/>
</dbReference>
<evidence type="ECO:0000313" key="2">
    <source>
        <dbReference type="EMBL" id="ACO61739.1"/>
    </source>
</evidence>
<dbReference type="RefSeq" id="XP_002500481.1">
    <property type="nucleotide sequence ID" value="XM_002500435.1"/>
</dbReference>
<feature type="region of interest" description="Disordered" evidence="1">
    <location>
        <begin position="234"/>
        <end position="253"/>
    </location>
</feature>
<organism evidence="2 3">
    <name type="scientific">Micromonas commoda (strain RCC299 / NOUM17 / CCMP2709)</name>
    <name type="common">Picoplanktonic green alga</name>
    <dbReference type="NCBI Taxonomy" id="296587"/>
    <lineage>
        <taxon>Eukaryota</taxon>
        <taxon>Viridiplantae</taxon>
        <taxon>Chlorophyta</taxon>
        <taxon>Mamiellophyceae</taxon>
        <taxon>Mamiellales</taxon>
        <taxon>Mamiellaceae</taxon>
        <taxon>Micromonas</taxon>
    </lineage>
</organism>
<dbReference type="AlphaFoldDB" id="C1E1G9"/>
<keyword evidence="3" id="KW-1185">Reference proteome</keyword>
<feature type="compositionally biased region" description="Acidic residues" evidence="1">
    <location>
        <begin position="235"/>
        <end position="249"/>
    </location>
</feature>
<dbReference type="KEGG" id="mis:MICPUN_99418"/>
<dbReference type="Proteomes" id="UP000002009">
    <property type="component" value="Chromosome 3"/>
</dbReference>
<dbReference type="OMA" id="CARIEHC"/>
<dbReference type="CDD" id="cd00586">
    <property type="entry name" value="4HBT"/>
    <property type="match status" value="1"/>
</dbReference>
<feature type="region of interest" description="Disordered" evidence="1">
    <location>
        <begin position="1"/>
        <end position="62"/>
    </location>
</feature>
<dbReference type="Gene3D" id="3.10.129.10">
    <property type="entry name" value="Hotdog Thioesterase"/>
    <property type="match status" value="2"/>
</dbReference>
<feature type="compositionally biased region" description="Low complexity" evidence="1">
    <location>
        <begin position="41"/>
        <end position="62"/>
    </location>
</feature>
<proteinExistence type="predicted"/>